<dbReference type="EMBL" id="JACGCM010000802">
    <property type="protein sequence ID" value="KAF6166273.1"/>
    <property type="molecule type" value="Genomic_DNA"/>
</dbReference>
<dbReference type="InterPro" id="IPR006564">
    <property type="entry name" value="Znf_PMZ"/>
</dbReference>
<dbReference type="InterPro" id="IPR018289">
    <property type="entry name" value="MULE_transposase_dom"/>
</dbReference>
<organism evidence="6 7">
    <name type="scientific">Kingdonia uniflora</name>
    <dbReference type="NCBI Taxonomy" id="39325"/>
    <lineage>
        <taxon>Eukaryota</taxon>
        <taxon>Viridiplantae</taxon>
        <taxon>Streptophyta</taxon>
        <taxon>Embryophyta</taxon>
        <taxon>Tracheophyta</taxon>
        <taxon>Spermatophyta</taxon>
        <taxon>Magnoliopsida</taxon>
        <taxon>Ranunculales</taxon>
        <taxon>Circaeasteraceae</taxon>
        <taxon>Kingdonia</taxon>
    </lineage>
</organism>
<evidence type="ECO:0000256" key="1">
    <source>
        <dbReference type="ARBA" id="ARBA00022723"/>
    </source>
</evidence>
<evidence type="ECO:0000313" key="6">
    <source>
        <dbReference type="EMBL" id="KAF6166273.1"/>
    </source>
</evidence>
<dbReference type="OrthoDB" id="785835at2759"/>
<evidence type="ECO:0000256" key="4">
    <source>
        <dbReference type="PROSITE-ProRule" id="PRU00325"/>
    </source>
</evidence>
<accession>A0A7J7NGT1</accession>
<proteinExistence type="predicted"/>
<reference evidence="6 7" key="1">
    <citation type="journal article" date="2020" name="IScience">
        <title>Genome Sequencing of the Endangered Kingdonia uniflora (Circaeasteraceae, Ranunculales) Reveals Potential Mechanisms of Evolutionary Specialization.</title>
        <authorList>
            <person name="Sun Y."/>
            <person name="Deng T."/>
            <person name="Zhang A."/>
            <person name="Moore M.J."/>
            <person name="Landis J.B."/>
            <person name="Lin N."/>
            <person name="Zhang H."/>
            <person name="Zhang X."/>
            <person name="Huang J."/>
            <person name="Zhang X."/>
            <person name="Sun H."/>
            <person name="Wang H."/>
        </authorList>
    </citation>
    <scope>NUCLEOTIDE SEQUENCE [LARGE SCALE GENOMIC DNA]</scope>
    <source>
        <strain evidence="6">TB1705</strain>
        <tissue evidence="6">Leaf</tissue>
    </source>
</reference>
<gene>
    <name evidence="6" type="ORF">GIB67_008701</name>
</gene>
<name>A0A7J7NGT1_9MAGN</name>
<keyword evidence="3" id="KW-0862">Zinc</keyword>
<dbReference type="Proteomes" id="UP000541444">
    <property type="component" value="Unassembled WGS sequence"/>
</dbReference>
<feature type="domain" description="SWIM-type" evidence="5">
    <location>
        <begin position="741"/>
        <end position="773"/>
    </location>
</feature>
<keyword evidence="1" id="KW-0479">Metal-binding</keyword>
<dbReference type="GO" id="GO:0008270">
    <property type="term" value="F:zinc ion binding"/>
    <property type="evidence" value="ECO:0007669"/>
    <property type="project" value="UniProtKB-KW"/>
</dbReference>
<dbReference type="PROSITE" id="PS50966">
    <property type="entry name" value="ZF_SWIM"/>
    <property type="match status" value="1"/>
</dbReference>
<evidence type="ECO:0000313" key="7">
    <source>
        <dbReference type="Proteomes" id="UP000541444"/>
    </source>
</evidence>
<comment type="caution">
    <text evidence="6">The sequence shown here is derived from an EMBL/GenBank/DDBJ whole genome shotgun (WGS) entry which is preliminary data.</text>
</comment>
<evidence type="ECO:0000259" key="5">
    <source>
        <dbReference type="PROSITE" id="PS50966"/>
    </source>
</evidence>
<dbReference type="InterPro" id="IPR007527">
    <property type="entry name" value="Znf_SWIM"/>
</dbReference>
<dbReference type="AlphaFoldDB" id="A0A7J7NGT1"/>
<dbReference type="Pfam" id="PF10551">
    <property type="entry name" value="MULE"/>
    <property type="match status" value="1"/>
</dbReference>
<dbReference type="Pfam" id="PF04434">
    <property type="entry name" value="SWIM"/>
    <property type="match status" value="1"/>
</dbReference>
<evidence type="ECO:0000256" key="3">
    <source>
        <dbReference type="ARBA" id="ARBA00022833"/>
    </source>
</evidence>
<evidence type="ECO:0000256" key="2">
    <source>
        <dbReference type="ARBA" id="ARBA00022771"/>
    </source>
</evidence>
<keyword evidence="2 4" id="KW-0863">Zinc-finger</keyword>
<keyword evidence="7" id="KW-1185">Reference proteome</keyword>
<sequence length="839" mass="97051">MDVKEEVCEGSGGVKSSKARASTSIEIDPSKVTDYISGENDKFKVVDGEYLCYINLLNAIIETVDHKCGKTFYPARSMLELHCNSKGKIVITDSDIALTGVWHNSDEDPTGSIHFFVFIIALAPSVPRNPRVMHETLERDPNNMANFPRKKTLAMKTVPRNKVVRLRIVVGNVTMSQVMGDMTVSHVMGDVIVSQVMGNVTIGSGYIVENVISRKKTRATKKDKRKNTKTNGQNQPFIMKKNRLRPSELLEEELDHLSLFYVSDDDNIAGENVEVVSEWYDNDIDEDNVNEGGHDVDMGWDNEDIDTQDGDGIPNEEDIRRCEVFGDFLNGANNIFEEEEDIFKPQPQTDYESLHVGIKWPTVYKAREYLRKFTILNEFQTKQVKNESSRLRKVGSENELANTLWIANEIEELVRDVKTLTPKDVQTTIKRKYGVNVSYYTAWNAKIICTERITRSFHDGYNRLPELTRQVLLSNFGSIATWSFQYDTKQWTDICLAFKASLDGFVNGCRPTLSLDGCFLKGKYGGHCLSIVALDGNNGLFLIAIYLCRSEHYETWHTFLTMLAPHLTRHQRKLTFISYRQKGLIKFIAKVFPHQNHRFFFRHMWKNFKKDFKGSYLDRLCWGAAKDFVKVDKEIFLDKLQVDNPEAKRWLDKEPAEYWCRSHFDFIAKYKPLDKIIEGNNLMMAKLTYDRRVKAQGWDQNFVVPRTKIHIDMIKRFYNKYEPQGLDFNNWVVISKNGKKWKVNQEERTCDCNEWHVTELPCVHAYCVISYMRLYWVGYCSEYHIVSFYVKIYSGSVLAISDPSLWDKTINIEVLPLPLVRGAGRHRKVRRKGDDEGWS</sequence>
<dbReference type="SMART" id="SM00575">
    <property type="entry name" value="ZnF_PMZ"/>
    <property type="match status" value="1"/>
</dbReference>
<dbReference type="PANTHER" id="PTHR31973:SF187">
    <property type="entry name" value="MUTATOR TRANSPOSASE MUDRA PROTEIN"/>
    <property type="match status" value="1"/>
</dbReference>
<dbReference type="PANTHER" id="PTHR31973">
    <property type="entry name" value="POLYPROTEIN, PUTATIVE-RELATED"/>
    <property type="match status" value="1"/>
</dbReference>
<protein>
    <recommendedName>
        <fullName evidence="5">SWIM-type domain-containing protein</fullName>
    </recommendedName>
</protein>